<feature type="region of interest" description="Disordered" evidence="1">
    <location>
        <begin position="849"/>
        <end position="888"/>
    </location>
</feature>
<dbReference type="eggNOG" id="ENOG502T61C">
    <property type="taxonomic scope" value="Eukaryota"/>
</dbReference>
<protein>
    <recommendedName>
        <fullName evidence="4">C2H2-type domain-containing protein</fullName>
    </recommendedName>
</protein>
<sequence length="1077" mass="117640">MTTTGISDHGECYAMLNFLLSRSETGYVRTKTLLSWAVRVFERRPNMTAEGPLETVHERDPNQVVCGGSESTHSPSRVPTAKRMLIPSRDTVEAFHIIRPESQLVPADGVWNFGVALPTGRRIMEALVEWNLIETEHQGDGPRPKMNTQLSNLPRGPLRRPEYLGTSQSRGTSAPMQQRARVETQYRPPLPSNRPPVFTRYTTPGDTSQPAAPSGLPRRSTGSPGRVYSSPDRPSNRCQSPVMTLRILSPSRQSGSLADKKQDDQENRLTQGSAENGSPSTGLRRSTNSKLVSPKRRRMPLRDSILLTRKDSAESSTTAMSTGAGTPRKPPAPLRQQRAPPETSEMSSMPSTPSKSRMPDLPRLGLRPRDPPPNIPQPPTPPARLPPKVPSLESRQATTVKNCATSPQPVAEKPLVSRICSMILDEEFGAGADRSSTPIKVWETVVQCLDDISRLAQPAAATKQSDRPSPDHQAPESRRPLESHDAGFSNAGARGVADDKAIGTSLEAKVVELKDRPAPGHSTFFHALSGHSRAHALPCPYRLRNPTRFNVTDKWQCATGKWKSVDELQAHIVKEHKHSGNAQLFQCPRCDKGFPDPAAFRDHLMLPKDKMCDPRSEDSSAGGDVEDGLTAARARDLCDKVKNETLRSWDDLWRWLFPMDKVAPRPVILPAVELPQVEQEVFTSSNMSSLKASLEERLRLLALQSANDDSFSAQIPVITGSLALVVEAHLRSVFIACRNQPPSHSRKVSSTTITTKDSATGRPRNFSLSSTSSARSTDRPDHYGPVAAFHETQSTARETSRVPFHRKRDSSNGSRPVKSLRAVTLPVSTMLTVPFPRISALTELSDVGSGLVSEDAPGSPKGLASDAEYSSGVDSSPSSDGGDFRESTHTDIRCSKCNMRPSLRPDEDIFAEGGVGRRRLSTAAQTRAQTRAQAQDPTCRFSDSGIGILCKSCRMLEELINSYSRTSSPAKSARMRSGVAGKGPREAEMEAVAVAAAAEAEAEAEADTDTAASLFSPDSSLTIDESEEETLFDLILDSATYLDEEGNRKTDIITSMFPLPPVGFSNYERFGQDDNFF</sequence>
<feature type="compositionally biased region" description="Basic and acidic residues" evidence="1">
    <location>
        <begin position="258"/>
        <end position="267"/>
    </location>
</feature>
<dbReference type="Proteomes" id="UP000027238">
    <property type="component" value="Unassembled WGS sequence"/>
</dbReference>
<evidence type="ECO:0000313" key="3">
    <source>
        <dbReference type="Proteomes" id="UP000027238"/>
    </source>
</evidence>
<feature type="region of interest" description="Disordered" evidence="1">
    <location>
        <begin position="740"/>
        <end position="817"/>
    </location>
</feature>
<feature type="compositionally biased region" description="Polar residues" evidence="1">
    <location>
        <begin position="165"/>
        <end position="176"/>
    </location>
</feature>
<feature type="region of interest" description="Disordered" evidence="1">
    <location>
        <begin position="137"/>
        <end position="406"/>
    </location>
</feature>
<comment type="caution">
    <text evidence="2">The sequence shown here is derived from an EMBL/GenBank/DDBJ whole genome shotgun (WGS) entry which is preliminary data.</text>
</comment>
<dbReference type="AlphaFoldDB" id="A0A066X355"/>
<evidence type="ECO:0000313" key="2">
    <source>
        <dbReference type="EMBL" id="KDN63392.1"/>
    </source>
</evidence>
<feature type="compositionally biased region" description="Polar residues" evidence="1">
    <location>
        <begin position="200"/>
        <end position="211"/>
    </location>
</feature>
<proteinExistence type="predicted"/>
<dbReference type="OrthoDB" id="610608at2759"/>
<feature type="compositionally biased region" description="Low complexity" evidence="1">
    <location>
        <begin position="870"/>
        <end position="881"/>
    </location>
</feature>
<dbReference type="HOGENOM" id="CLU_014305_0_0_1"/>
<evidence type="ECO:0008006" key="4">
    <source>
        <dbReference type="Google" id="ProtNLM"/>
    </source>
</evidence>
<dbReference type="OMA" id="MCDPRSE"/>
<feature type="compositionally biased region" description="Polar residues" evidence="1">
    <location>
        <begin position="268"/>
        <end position="291"/>
    </location>
</feature>
<keyword evidence="3" id="KW-1185">Reference proteome</keyword>
<feature type="compositionally biased region" description="Low complexity" evidence="1">
    <location>
        <begin position="314"/>
        <end position="327"/>
    </location>
</feature>
<dbReference type="STRING" id="1173701.A0A066X355"/>
<feature type="compositionally biased region" description="Polar residues" evidence="1">
    <location>
        <begin position="232"/>
        <end position="242"/>
    </location>
</feature>
<feature type="region of interest" description="Disordered" evidence="1">
    <location>
        <begin position="457"/>
        <end position="496"/>
    </location>
</feature>
<feature type="compositionally biased region" description="Low complexity" evidence="1">
    <location>
        <begin position="334"/>
        <end position="365"/>
    </location>
</feature>
<accession>A0A066X355</accession>
<reference evidence="3" key="1">
    <citation type="journal article" date="2014" name="Genome Announc.">
        <title>Draft genome sequence of Colletotrichum sublineola, a destructive pathogen of cultivated sorghum.</title>
        <authorList>
            <person name="Baroncelli R."/>
            <person name="Sanz-Martin J.M."/>
            <person name="Rech G.E."/>
            <person name="Sukno S.A."/>
            <person name="Thon M.R."/>
        </authorList>
    </citation>
    <scope>NUCLEOTIDE SEQUENCE [LARGE SCALE GENOMIC DNA]</scope>
    <source>
        <strain evidence="3">TX430BB</strain>
    </source>
</reference>
<feature type="compositionally biased region" description="Pro residues" evidence="1">
    <location>
        <begin position="371"/>
        <end position="389"/>
    </location>
</feature>
<dbReference type="EMBL" id="JMSE01001235">
    <property type="protein sequence ID" value="KDN63392.1"/>
    <property type="molecule type" value="Genomic_DNA"/>
</dbReference>
<organism evidence="2 3">
    <name type="scientific">Colletotrichum sublineola</name>
    <name type="common">Sorghum anthracnose fungus</name>
    <dbReference type="NCBI Taxonomy" id="1173701"/>
    <lineage>
        <taxon>Eukaryota</taxon>
        <taxon>Fungi</taxon>
        <taxon>Dikarya</taxon>
        <taxon>Ascomycota</taxon>
        <taxon>Pezizomycotina</taxon>
        <taxon>Sordariomycetes</taxon>
        <taxon>Hypocreomycetidae</taxon>
        <taxon>Glomerellales</taxon>
        <taxon>Glomerellaceae</taxon>
        <taxon>Colletotrichum</taxon>
        <taxon>Colletotrichum graminicola species complex</taxon>
    </lineage>
</organism>
<name>A0A066X355_COLSU</name>
<feature type="compositionally biased region" description="Polar residues" evidence="1">
    <location>
        <begin position="740"/>
        <end position="758"/>
    </location>
</feature>
<feature type="compositionally biased region" description="Polar residues" evidence="1">
    <location>
        <begin position="393"/>
        <end position="406"/>
    </location>
</feature>
<evidence type="ECO:0000256" key="1">
    <source>
        <dbReference type="SAM" id="MobiDB-lite"/>
    </source>
</evidence>
<feature type="compositionally biased region" description="Basic and acidic residues" evidence="1">
    <location>
        <begin position="464"/>
        <end position="485"/>
    </location>
</feature>
<gene>
    <name evidence="2" type="ORF">CSUB01_06806</name>
</gene>